<dbReference type="KEGG" id="whr:OG579_18820"/>
<keyword evidence="4" id="KW-1185">Reference proteome</keyword>
<dbReference type="CDD" id="cd00761">
    <property type="entry name" value="Glyco_tranf_GTA_type"/>
    <property type="match status" value="1"/>
</dbReference>
<evidence type="ECO:0000313" key="3">
    <source>
        <dbReference type="EMBL" id="WUM19722.1"/>
    </source>
</evidence>
<dbReference type="PANTHER" id="PTHR22916">
    <property type="entry name" value="GLYCOSYLTRANSFERASE"/>
    <property type="match status" value="1"/>
</dbReference>
<evidence type="ECO:0000256" key="1">
    <source>
        <dbReference type="SAM" id="MobiDB-lite"/>
    </source>
</evidence>
<accession>A0AAU4K0Z9</accession>
<proteinExistence type="predicted"/>
<evidence type="ECO:0000313" key="4">
    <source>
        <dbReference type="Proteomes" id="UP001432128"/>
    </source>
</evidence>
<dbReference type="SUPFAM" id="SSF53448">
    <property type="entry name" value="Nucleotide-diphospho-sugar transferases"/>
    <property type="match status" value="1"/>
</dbReference>
<dbReference type="EMBL" id="CP108021">
    <property type="protein sequence ID" value="WUM19722.1"/>
    <property type="molecule type" value="Genomic_DNA"/>
</dbReference>
<dbReference type="Proteomes" id="UP001432128">
    <property type="component" value="Chromosome"/>
</dbReference>
<evidence type="ECO:0000259" key="2">
    <source>
        <dbReference type="Pfam" id="PF00535"/>
    </source>
</evidence>
<feature type="domain" description="Glycosyltransferase 2-like" evidence="2">
    <location>
        <begin position="10"/>
        <end position="132"/>
    </location>
</feature>
<dbReference type="RefSeq" id="WP_328857177.1">
    <property type="nucleotide sequence ID" value="NZ_CP108021.1"/>
</dbReference>
<protein>
    <submittedName>
        <fullName evidence="3">Glycosyltransferase family 2 protein</fullName>
    </submittedName>
</protein>
<dbReference type="InterPro" id="IPR029044">
    <property type="entry name" value="Nucleotide-diphossugar_trans"/>
</dbReference>
<organism evidence="3 4">
    <name type="scientific">Williamsia herbipolensis</name>
    <dbReference type="NCBI Taxonomy" id="1603258"/>
    <lineage>
        <taxon>Bacteria</taxon>
        <taxon>Bacillati</taxon>
        <taxon>Actinomycetota</taxon>
        <taxon>Actinomycetes</taxon>
        <taxon>Mycobacteriales</taxon>
        <taxon>Nocardiaceae</taxon>
        <taxon>Williamsia</taxon>
    </lineage>
</organism>
<dbReference type="PANTHER" id="PTHR22916:SF3">
    <property type="entry name" value="UDP-GLCNAC:BETAGAL BETA-1,3-N-ACETYLGLUCOSAMINYLTRANSFERASE-LIKE PROTEIN 1"/>
    <property type="match status" value="1"/>
</dbReference>
<dbReference type="InterPro" id="IPR001173">
    <property type="entry name" value="Glyco_trans_2-like"/>
</dbReference>
<dbReference type="AlphaFoldDB" id="A0AAU4K0Z9"/>
<reference evidence="3 4" key="1">
    <citation type="submission" date="2022-10" db="EMBL/GenBank/DDBJ databases">
        <title>The complete genomes of actinobacterial strains from the NBC collection.</title>
        <authorList>
            <person name="Joergensen T.S."/>
            <person name="Alvarez Arevalo M."/>
            <person name="Sterndorff E.B."/>
            <person name="Faurdal D."/>
            <person name="Vuksanovic O."/>
            <person name="Mourched A.-S."/>
            <person name="Charusanti P."/>
            <person name="Shaw S."/>
            <person name="Blin K."/>
            <person name="Weber T."/>
        </authorList>
    </citation>
    <scope>NUCLEOTIDE SEQUENCE [LARGE SCALE GENOMIC DNA]</scope>
    <source>
        <strain evidence="3 4">NBC_00319</strain>
    </source>
</reference>
<dbReference type="Pfam" id="PF00535">
    <property type="entry name" value="Glycos_transf_2"/>
    <property type="match status" value="1"/>
</dbReference>
<feature type="compositionally biased region" description="Basic residues" evidence="1">
    <location>
        <begin position="357"/>
        <end position="366"/>
    </location>
</feature>
<dbReference type="GO" id="GO:0016758">
    <property type="term" value="F:hexosyltransferase activity"/>
    <property type="evidence" value="ECO:0007669"/>
    <property type="project" value="UniProtKB-ARBA"/>
</dbReference>
<gene>
    <name evidence="3" type="ORF">OG579_18820</name>
</gene>
<name>A0AAU4K0Z9_9NOCA</name>
<sequence length="381" mass="41418">MTATGAPTVSVICPTHNRSTAIIPTIASVRAQTFRDWQLVVVSDGSTDDTDSVVAEIAHADHRVVVARIDHHGHPSPARNAGIDLTDGPIVAYLDHDDRWHPEHLQRVVDVVTGGADLVATGGRYVDTTGATTFATSAGNAVWHPEMQLLGPMFEPSRFAHRRELLARSGPWRSGPGVEDWDLLLRMSDADARFATLAARTVDMLTSTSARRGRIRLRHHVPLATFATARLARTAADRLTAPGAVASLRAAYTADVTAWFDRLRDDPRLVLPLDADAELAVEEWRRTRHDPVDLGPLAVVADEGRYSVAQPVACVTAHHASRITAAAQTIRTHHRRVIADLCGDLDTTTPEPAVRPAPHRATHVHPGRRLQPAVGSITKER</sequence>
<feature type="region of interest" description="Disordered" evidence="1">
    <location>
        <begin position="347"/>
        <end position="366"/>
    </location>
</feature>
<dbReference type="Gene3D" id="3.90.550.10">
    <property type="entry name" value="Spore Coat Polysaccharide Biosynthesis Protein SpsA, Chain A"/>
    <property type="match status" value="1"/>
</dbReference>